<keyword evidence="3" id="KW-1185">Reference proteome</keyword>
<keyword evidence="1" id="KW-0175">Coiled coil</keyword>
<proteinExistence type="predicted"/>
<dbReference type="AlphaFoldDB" id="A0A3M7Q602"/>
<reference evidence="2 3" key="1">
    <citation type="journal article" date="2018" name="Sci. Rep.">
        <title>Genomic signatures of local adaptation to the degree of environmental predictability in rotifers.</title>
        <authorList>
            <person name="Franch-Gras L."/>
            <person name="Hahn C."/>
            <person name="Garcia-Roger E.M."/>
            <person name="Carmona M.J."/>
            <person name="Serra M."/>
            <person name="Gomez A."/>
        </authorList>
    </citation>
    <scope>NUCLEOTIDE SEQUENCE [LARGE SCALE GENOMIC DNA]</scope>
    <source>
        <strain evidence="2">HYR1</strain>
    </source>
</reference>
<evidence type="ECO:0000256" key="1">
    <source>
        <dbReference type="SAM" id="Coils"/>
    </source>
</evidence>
<organism evidence="2 3">
    <name type="scientific">Brachionus plicatilis</name>
    <name type="common">Marine rotifer</name>
    <name type="synonym">Brachionus muelleri</name>
    <dbReference type="NCBI Taxonomy" id="10195"/>
    <lineage>
        <taxon>Eukaryota</taxon>
        <taxon>Metazoa</taxon>
        <taxon>Spiralia</taxon>
        <taxon>Gnathifera</taxon>
        <taxon>Rotifera</taxon>
        <taxon>Eurotatoria</taxon>
        <taxon>Monogononta</taxon>
        <taxon>Pseudotrocha</taxon>
        <taxon>Ploima</taxon>
        <taxon>Brachionidae</taxon>
        <taxon>Brachionus</taxon>
    </lineage>
</organism>
<feature type="coiled-coil region" evidence="1">
    <location>
        <begin position="63"/>
        <end position="90"/>
    </location>
</feature>
<dbReference type="STRING" id="10195.A0A3M7Q602"/>
<comment type="caution">
    <text evidence="2">The sequence shown here is derived from an EMBL/GenBank/DDBJ whole genome shotgun (WGS) entry which is preliminary data.</text>
</comment>
<evidence type="ECO:0000313" key="2">
    <source>
        <dbReference type="EMBL" id="RNA06763.1"/>
    </source>
</evidence>
<sequence length="511" mass="60521">VAEIKICTRVFRQNQYPNFDYEGQSKFAKKNRDLHLTVYGALDIIQKHNNTLTTTENEVQLIKSSQENRIQEIRNLNIDLKQKLDFEIEQRKLNESSIISKMSELFSKVDGEKSKSVNLKRDFEIFKKETNTRLDDEYKQISSTFSNTKEIILSNSSEKIEKAKDDIQHKLIEMQKSAMAESQKFEKFKQNFHVDLDSKIEKLKVFFLEELNHHVNELKNNFTKLNDIVNKLNEGITLIELQNDERNRRYEKVLNAEINSRKSKNAEYNEKLHNYNEKLSVTVQSLQASFEKLTTKVDTTRNQFVDRNEFFSIEKRIDDVKAEIFQNNLKSSSLKETIGQLETNSNNQALKIKDLNDQLSQIENSKMVLINNRIEKLPSKEDFINLKIENEQKLEKEIQRIIKQNDIQYSDIKKSTDDRYDQMSSLLNSSNNRFQQKINMNEKLIKDQISLQNEYQQKYLNMFKDETKALIISNEENKKDEFAYIEEKLKNSIDVNEKFYESRIKTKNLFN</sequence>
<evidence type="ECO:0000313" key="3">
    <source>
        <dbReference type="Proteomes" id="UP000276133"/>
    </source>
</evidence>
<feature type="coiled-coil region" evidence="1">
    <location>
        <begin position="338"/>
        <end position="404"/>
    </location>
</feature>
<dbReference type="OrthoDB" id="9445857at2759"/>
<dbReference type="Proteomes" id="UP000276133">
    <property type="component" value="Unassembled WGS sequence"/>
</dbReference>
<name>A0A3M7Q602_BRAPC</name>
<dbReference type="EMBL" id="REGN01007294">
    <property type="protein sequence ID" value="RNA06763.1"/>
    <property type="molecule type" value="Genomic_DNA"/>
</dbReference>
<feature type="non-terminal residue" evidence="2">
    <location>
        <position position="1"/>
    </location>
</feature>
<feature type="coiled-coil region" evidence="1">
    <location>
        <begin position="208"/>
        <end position="303"/>
    </location>
</feature>
<protein>
    <submittedName>
        <fullName evidence="2">Early endosome antigen 1-like isoform X21</fullName>
    </submittedName>
</protein>
<accession>A0A3M7Q602</accession>
<gene>
    <name evidence="2" type="ORF">BpHYR1_045542</name>
</gene>